<protein>
    <submittedName>
        <fullName evidence="1">Uncharacterized protein</fullName>
    </submittedName>
</protein>
<sequence length="60" mass="6534">MHLSLVFLATTDETQKHSRGVFRLVVAGRGGEDVVVVVVVLMVAVHRCGFTKALQGNRDL</sequence>
<keyword evidence="2" id="KW-1185">Reference proteome</keyword>
<organism evidence="1 2">
    <name type="scientific">Portunus trituberculatus</name>
    <name type="common">Swimming crab</name>
    <name type="synonym">Neptunus trituberculatus</name>
    <dbReference type="NCBI Taxonomy" id="210409"/>
    <lineage>
        <taxon>Eukaryota</taxon>
        <taxon>Metazoa</taxon>
        <taxon>Ecdysozoa</taxon>
        <taxon>Arthropoda</taxon>
        <taxon>Crustacea</taxon>
        <taxon>Multicrustacea</taxon>
        <taxon>Malacostraca</taxon>
        <taxon>Eumalacostraca</taxon>
        <taxon>Eucarida</taxon>
        <taxon>Decapoda</taxon>
        <taxon>Pleocyemata</taxon>
        <taxon>Brachyura</taxon>
        <taxon>Eubrachyura</taxon>
        <taxon>Portunoidea</taxon>
        <taxon>Portunidae</taxon>
        <taxon>Portuninae</taxon>
        <taxon>Portunus</taxon>
    </lineage>
</organism>
<reference evidence="1 2" key="1">
    <citation type="submission" date="2019-05" db="EMBL/GenBank/DDBJ databases">
        <title>Another draft genome of Portunus trituberculatus and its Hox gene families provides insights of decapod evolution.</title>
        <authorList>
            <person name="Jeong J.-H."/>
            <person name="Song I."/>
            <person name="Kim S."/>
            <person name="Choi T."/>
            <person name="Kim D."/>
            <person name="Ryu S."/>
            <person name="Kim W."/>
        </authorList>
    </citation>
    <scope>NUCLEOTIDE SEQUENCE [LARGE SCALE GENOMIC DNA]</scope>
    <source>
        <tissue evidence="1">Muscle</tissue>
    </source>
</reference>
<gene>
    <name evidence="1" type="ORF">E2C01_072328</name>
</gene>
<comment type="caution">
    <text evidence="1">The sequence shown here is derived from an EMBL/GenBank/DDBJ whole genome shotgun (WGS) entry which is preliminary data.</text>
</comment>
<dbReference type="AlphaFoldDB" id="A0A5B7I7G9"/>
<accession>A0A5B7I7G9</accession>
<name>A0A5B7I7G9_PORTR</name>
<proteinExistence type="predicted"/>
<evidence type="ECO:0000313" key="2">
    <source>
        <dbReference type="Proteomes" id="UP000324222"/>
    </source>
</evidence>
<dbReference type="Proteomes" id="UP000324222">
    <property type="component" value="Unassembled WGS sequence"/>
</dbReference>
<evidence type="ECO:0000313" key="1">
    <source>
        <dbReference type="EMBL" id="MPC77859.1"/>
    </source>
</evidence>
<dbReference type="EMBL" id="VSRR010046933">
    <property type="protein sequence ID" value="MPC77859.1"/>
    <property type="molecule type" value="Genomic_DNA"/>
</dbReference>